<dbReference type="Proteomes" id="UP000053621">
    <property type="component" value="Unassembled WGS sequence"/>
</dbReference>
<keyword evidence="4" id="KW-1185">Reference proteome</keyword>
<evidence type="ECO:0000313" key="3">
    <source>
        <dbReference type="EMBL" id="POG56668.1"/>
    </source>
</evidence>
<comment type="caution">
    <text evidence="3">The sequence shown here is derived from an EMBL/GenBank/DDBJ whole genome shotgun (WGS) entry which is preliminary data.</text>
</comment>
<dbReference type="AlphaFoldDB" id="A0A2P4NUB9"/>
<dbReference type="InterPro" id="IPR055813">
    <property type="entry name" value="DUF7389"/>
</dbReference>
<dbReference type="OrthoDB" id="267168at2157"/>
<accession>A0A2P4NUB9</accession>
<evidence type="ECO:0000313" key="4">
    <source>
        <dbReference type="Proteomes" id="UP000053621"/>
    </source>
</evidence>
<feature type="domain" description="DUF7389" evidence="2">
    <location>
        <begin position="8"/>
        <end position="60"/>
    </location>
</feature>
<organism evidence="3 4">
    <name type="scientific">Haloferax marisrubri</name>
    <dbReference type="NCBI Taxonomy" id="1544719"/>
    <lineage>
        <taxon>Archaea</taxon>
        <taxon>Methanobacteriati</taxon>
        <taxon>Methanobacteriota</taxon>
        <taxon>Stenosarchaea group</taxon>
        <taxon>Halobacteria</taxon>
        <taxon>Halobacteriales</taxon>
        <taxon>Haloferacaceae</taxon>
        <taxon>Haloferax</taxon>
    </lineage>
</organism>
<reference evidence="3" key="1">
    <citation type="submission" date="2017-08" db="EMBL/GenBank/DDBJ databases">
        <title>Haloferax marisrubri sp. nov., isolated from the Discovery deep brine-seawater interface in the Red Sea.</title>
        <authorList>
            <person name="Zhang G."/>
            <person name="Stingl U."/>
        </authorList>
    </citation>
    <scope>NUCLEOTIDE SEQUENCE [LARGE SCALE GENOMIC DNA]</scope>
    <source>
        <strain evidence="3">SB3</strain>
    </source>
</reference>
<sequence>MSDDSFDVKLVVTRGTGSQDKEKMQVEVSADSLEELDEKVNGARERLREWADDIRTIQPDGRRRHDDAQTELGGASA</sequence>
<evidence type="ECO:0000256" key="1">
    <source>
        <dbReference type="SAM" id="MobiDB-lite"/>
    </source>
</evidence>
<gene>
    <name evidence="3" type="ORF">AUR65_002245</name>
</gene>
<feature type="compositionally biased region" description="Basic and acidic residues" evidence="1">
    <location>
        <begin position="56"/>
        <end position="68"/>
    </location>
</feature>
<protein>
    <recommendedName>
        <fullName evidence="2">DUF7389 domain-containing protein</fullName>
    </recommendedName>
</protein>
<proteinExistence type="predicted"/>
<dbReference type="Pfam" id="PF24115">
    <property type="entry name" value="DUF7389"/>
    <property type="match status" value="1"/>
</dbReference>
<dbReference type="EMBL" id="LOPW02000004">
    <property type="protein sequence ID" value="POG56668.1"/>
    <property type="molecule type" value="Genomic_DNA"/>
</dbReference>
<name>A0A2P4NUB9_9EURY</name>
<dbReference type="GeneID" id="8925775"/>
<feature type="region of interest" description="Disordered" evidence="1">
    <location>
        <begin position="56"/>
        <end position="77"/>
    </location>
</feature>
<dbReference type="RefSeq" id="WP_004044541.1">
    <property type="nucleotide sequence ID" value="NZ_LOPW02000004.1"/>
</dbReference>
<evidence type="ECO:0000259" key="2">
    <source>
        <dbReference type="Pfam" id="PF24115"/>
    </source>
</evidence>